<evidence type="ECO:0000256" key="3">
    <source>
        <dbReference type="ARBA" id="ARBA00022692"/>
    </source>
</evidence>
<feature type="transmembrane region" description="Helical" evidence="6">
    <location>
        <begin position="437"/>
        <end position="455"/>
    </location>
</feature>
<dbReference type="InParanoid" id="C2KZH5"/>
<keyword evidence="5 6" id="KW-0472">Membrane</keyword>
<keyword evidence="4 6" id="KW-1133">Transmembrane helix</keyword>
<feature type="transmembrane region" description="Helical" evidence="6">
    <location>
        <begin position="293"/>
        <end position="312"/>
    </location>
</feature>
<comment type="subcellular location">
    <subcellularLocation>
        <location evidence="1">Cell membrane</location>
        <topology evidence="1">Multi-pass membrane protein</topology>
    </subcellularLocation>
</comment>
<evidence type="ECO:0000256" key="4">
    <source>
        <dbReference type="ARBA" id="ARBA00022989"/>
    </source>
</evidence>
<feature type="transmembrane region" description="Helical" evidence="6">
    <location>
        <begin position="42"/>
        <end position="63"/>
    </location>
</feature>
<evidence type="ECO:0000256" key="6">
    <source>
        <dbReference type="SAM" id="Phobius"/>
    </source>
</evidence>
<feature type="transmembrane region" description="Helical" evidence="6">
    <location>
        <begin position="356"/>
        <end position="375"/>
    </location>
</feature>
<keyword evidence="2" id="KW-1003">Cell membrane</keyword>
<evidence type="ECO:0000313" key="8">
    <source>
        <dbReference type="Proteomes" id="UP000004121"/>
    </source>
</evidence>
<dbReference type="InterPro" id="IPR050833">
    <property type="entry name" value="Poly_Biosynth_Transport"/>
</dbReference>
<keyword evidence="8" id="KW-1185">Reference proteome</keyword>
<dbReference type="PANTHER" id="PTHR30250">
    <property type="entry name" value="PST FAMILY PREDICTED COLANIC ACID TRANSPORTER"/>
    <property type="match status" value="1"/>
</dbReference>
<proteinExistence type="predicted"/>
<dbReference type="OrthoDB" id="3249502at2"/>
<feature type="transmembrane region" description="Helical" evidence="6">
    <location>
        <begin position="381"/>
        <end position="401"/>
    </location>
</feature>
<feature type="transmembrane region" description="Helical" evidence="6">
    <location>
        <begin position="324"/>
        <end position="344"/>
    </location>
</feature>
<evidence type="ECO:0000256" key="2">
    <source>
        <dbReference type="ARBA" id="ARBA00022475"/>
    </source>
</evidence>
<dbReference type="PANTHER" id="PTHR30250:SF11">
    <property type="entry name" value="O-ANTIGEN TRANSPORTER-RELATED"/>
    <property type="match status" value="1"/>
</dbReference>
<reference evidence="7 8" key="1">
    <citation type="submission" date="2009-04" db="EMBL/GenBank/DDBJ databases">
        <authorList>
            <person name="Qin X."/>
            <person name="Bachman B."/>
            <person name="Battles P."/>
            <person name="Bell A."/>
            <person name="Bess C."/>
            <person name="Bickham C."/>
            <person name="Chaboub L."/>
            <person name="Chen D."/>
            <person name="Coyle M."/>
            <person name="Deiros D.R."/>
            <person name="Dinh H."/>
            <person name="Forbes L."/>
            <person name="Fowler G."/>
            <person name="Francisco L."/>
            <person name="Fu Q."/>
            <person name="Gubbala S."/>
            <person name="Hale W."/>
            <person name="Han Y."/>
            <person name="Hemphill L."/>
            <person name="Highlander S.K."/>
            <person name="Hirani K."/>
            <person name="Hogues M."/>
            <person name="Jackson L."/>
            <person name="Jakkamsetti A."/>
            <person name="Javaid M."/>
            <person name="Jiang H."/>
            <person name="Korchina V."/>
            <person name="Kovar C."/>
            <person name="Lara F."/>
            <person name="Lee S."/>
            <person name="Mata R."/>
            <person name="Mathew T."/>
            <person name="Moen C."/>
            <person name="Morales K."/>
            <person name="Munidasa M."/>
            <person name="Nazareth L."/>
            <person name="Ngo R."/>
            <person name="Nguyen L."/>
            <person name="Okwuonu G."/>
            <person name="Ongeri F."/>
            <person name="Patil S."/>
            <person name="Petrosino J."/>
            <person name="Pham C."/>
            <person name="Pham P."/>
            <person name="Pu L.-L."/>
            <person name="Puazo M."/>
            <person name="Raj R."/>
            <person name="Reid J."/>
            <person name="Rouhana J."/>
            <person name="Saada N."/>
            <person name="Shang Y."/>
            <person name="Simmons D."/>
            <person name="Thornton R."/>
            <person name="Warren J."/>
            <person name="Weissenberger G."/>
            <person name="Zhang J."/>
            <person name="Zhang L."/>
            <person name="Zhou C."/>
            <person name="Zhu D."/>
            <person name="Muzny D."/>
            <person name="Worley K."/>
            <person name="Gibbs R."/>
        </authorList>
    </citation>
    <scope>NUCLEOTIDE SEQUENCE [LARGE SCALE GENOMIC DNA]</scope>
    <source>
        <strain evidence="7 8">F0268</strain>
    </source>
</reference>
<sequence>MGNKKKYYDLLKNIFALGFGLVGAKGVQFLLLPYFTNVLTTGQYGVIDLVVTFVGLMVPIVTLELSDSVLRFGLSEETNKTDLIQCSTIILAFAALLTIILSPLLYFYKSIREYSPYVVLMVVLQSIRVNSSLYVKSQNRVSVYSMDSALTAFVTAILDIYFISILKIGLQGYFLAELIGTCVSITFLFFVGGIYRNFKLNQPLDKALLKRMLSYSIPLMFNAISWWIASFSDRAMLNLFFSESEVGIYSVAAKIPAIITTLLSVFTQAWIMSAVREYEKERNPIFFERVYKIYSAFLFISVAALSLVIRPIMKIYVGQDFFKAWYYIPLLLFGTVFLGISNYYGAIYAAAKANLLEIKSTIICAVSNIIMNLIFIPHYSILGAVYATALSYVIVVIVRILDTRKLMHLKISVLDLAMSSALLLALVWLVMQGNIVISVLLFVMLLAWKVGYYFYEYRCV</sequence>
<comment type="caution">
    <text evidence="7">The sequence shown here is derived from an EMBL/GenBank/DDBJ whole genome shotgun (WGS) entry which is preliminary data.</text>
</comment>
<evidence type="ECO:0000256" key="1">
    <source>
        <dbReference type="ARBA" id="ARBA00004651"/>
    </source>
</evidence>
<dbReference type="Pfam" id="PF01943">
    <property type="entry name" value="Polysacc_synt"/>
    <property type="match status" value="1"/>
</dbReference>
<accession>C2KZH5</accession>
<dbReference type="eggNOG" id="COG2244">
    <property type="taxonomic scope" value="Bacteria"/>
</dbReference>
<feature type="transmembrane region" description="Helical" evidence="6">
    <location>
        <begin position="83"/>
        <end position="108"/>
    </location>
</feature>
<dbReference type="AlphaFoldDB" id="C2KZH5"/>
<feature type="transmembrane region" description="Helical" evidence="6">
    <location>
        <begin position="413"/>
        <end position="431"/>
    </location>
</feature>
<evidence type="ECO:0000313" key="7">
    <source>
        <dbReference type="EMBL" id="EEJ50805.1"/>
    </source>
</evidence>
<feature type="transmembrane region" description="Helical" evidence="6">
    <location>
        <begin position="212"/>
        <end position="229"/>
    </location>
</feature>
<feature type="transmembrane region" description="Helical" evidence="6">
    <location>
        <begin position="147"/>
        <end position="166"/>
    </location>
</feature>
<organism evidence="7 8">
    <name type="scientific">Oribacterium sinus F0268</name>
    <dbReference type="NCBI Taxonomy" id="585501"/>
    <lineage>
        <taxon>Bacteria</taxon>
        <taxon>Bacillati</taxon>
        <taxon>Bacillota</taxon>
        <taxon>Clostridia</taxon>
        <taxon>Lachnospirales</taxon>
        <taxon>Lachnospiraceae</taxon>
        <taxon>Oribacterium</taxon>
    </lineage>
</organism>
<feature type="transmembrane region" description="Helical" evidence="6">
    <location>
        <begin position="172"/>
        <end position="191"/>
    </location>
</feature>
<evidence type="ECO:0000256" key="5">
    <source>
        <dbReference type="ARBA" id="ARBA00023136"/>
    </source>
</evidence>
<feature type="transmembrane region" description="Helical" evidence="6">
    <location>
        <begin position="14"/>
        <end position="36"/>
    </location>
</feature>
<feature type="transmembrane region" description="Helical" evidence="6">
    <location>
        <begin position="249"/>
        <end position="272"/>
    </location>
</feature>
<keyword evidence="3 6" id="KW-0812">Transmembrane</keyword>
<dbReference type="EMBL" id="ACKX01000189">
    <property type="protein sequence ID" value="EEJ50805.1"/>
    <property type="molecule type" value="Genomic_DNA"/>
</dbReference>
<dbReference type="HOGENOM" id="CLU_022017_7_4_9"/>
<dbReference type="RefSeq" id="WP_007157040.1">
    <property type="nucleotide sequence ID" value="NZ_GG668534.1"/>
</dbReference>
<dbReference type="InterPro" id="IPR002797">
    <property type="entry name" value="Polysacc_synth"/>
</dbReference>
<gene>
    <name evidence="7" type="ORF">HMPREF6123_1894</name>
</gene>
<dbReference type="Proteomes" id="UP000004121">
    <property type="component" value="Unassembled WGS sequence"/>
</dbReference>
<dbReference type="GO" id="GO:0005886">
    <property type="term" value="C:plasma membrane"/>
    <property type="evidence" value="ECO:0007669"/>
    <property type="project" value="UniProtKB-SubCell"/>
</dbReference>
<name>C2KZH5_9FIRM</name>
<dbReference type="STRING" id="585501.HMPREF6123_1894"/>
<dbReference type="FunCoup" id="C2KZH5">
    <property type="interactions" value="4"/>
</dbReference>
<protein>
    <submittedName>
        <fullName evidence="7">Polysaccharide biosynthesis protein</fullName>
    </submittedName>
</protein>